<feature type="region of interest" description="Disordered" evidence="1">
    <location>
        <begin position="232"/>
        <end position="279"/>
    </location>
</feature>
<feature type="region of interest" description="Disordered" evidence="1">
    <location>
        <begin position="329"/>
        <end position="354"/>
    </location>
</feature>
<proteinExistence type="predicted"/>
<comment type="caution">
    <text evidence="2">The sequence shown here is derived from an EMBL/GenBank/DDBJ whole genome shotgun (WGS) entry which is preliminary data.</text>
</comment>
<dbReference type="KEGG" id="dpl:KGM_201604"/>
<evidence type="ECO:0000256" key="1">
    <source>
        <dbReference type="SAM" id="MobiDB-lite"/>
    </source>
</evidence>
<sequence>MWRSRSSLEEWERRKTYLIRSLFEDLPALSPIYEQHEPISPSSPSYFIRAESPLPDLIIEIEPRKPNLHDDPDEVYEELAKEMRRLYKRDFLGVASRTSSSEVEEFDDNSPTGTYDSSSGQPESEDELKEDNQSIIISQNDQIDTQIQNSSHESSDAEIVSETVLAEVEIHPRNDENEQGRYIPFRLFQSLQPIPEFDERSLNVSKTTLVIESMDEQEGDIGVEEASVTKSFAKDSDASSKHSSSQGSLNHSFGSPDIIRQGEPFTSLGTPVDPKQTASIIRETKRTDFSLELKSEEYSGDVLPSDRELELAESTASDENLLYLTSTPRRKRKSEKPVYTREREHKRRSLSISSPISEASAANAAMQTSFSDGDPDWTFFWSNFFVGAPTVYNICSCDNHVCS</sequence>
<evidence type="ECO:0000313" key="2">
    <source>
        <dbReference type="EMBL" id="OWR52478.1"/>
    </source>
</evidence>
<gene>
    <name evidence="2" type="ORF">KGM_201604</name>
</gene>
<dbReference type="Proteomes" id="UP000007151">
    <property type="component" value="Unassembled WGS sequence"/>
</dbReference>
<accession>A0A212FFH2</accession>
<feature type="compositionally biased region" description="Low complexity" evidence="1">
    <location>
        <begin position="241"/>
        <end position="255"/>
    </location>
</feature>
<name>A0A212FFH2_DANPL</name>
<dbReference type="AlphaFoldDB" id="A0A212FFH2"/>
<feature type="region of interest" description="Disordered" evidence="1">
    <location>
        <begin position="98"/>
        <end position="130"/>
    </location>
</feature>
<protein>
    <submittedName>
        <fullName evidence="2">Uncharacterized protein</fullName>
    </submittedName>
</protein>
<dbReference type="EMBL" id="AGBW02008825">
    <property type="protein sequence ID" value="OWR52478.1"/>
    <property type="molecule type" value="Genomic_DNA"/>
</dbReference>
<dbReference type="OrthoDB" id="7469032at2759"/>
<reference evidence="2 3" key="1">
    <citation type="journal article" date="2011" name="Cell">
        <title>The monarch butterfly genome yields insights into long-distance migration.</title>
        <authorList>
            <person name="Zhan S."/>
            <person name="Merlin C."/>
            <person name="Boore J.L."/>
            <person name="Reppert S.M."/>
        </authorList>
    </citation>
    <scope>NUCLEOTIDE SEQUENCE [LARGE SCALE GENOMIC DNA]</scope>
    <source>
        <strain evidence="2">F-2</strain>
    </source>
</reference>
<organism evidence="2 3">
    <name type="scientific">Danaus plexippus plexippus</name>
    <dbReference type="NCBI Taxonomy" id="278856"/>
    <lineage>
        <taxon>Eukaryota</taxon>
        <taxon>Metazoa</taxon>
        <taxon>Ecdysozoa</taxon>
        <taxon>Arthropoda</taxon>
        <taxon>Hexapoda</taxon>
        <taxon>Insecta</taxon>
        <taxon>Pterygota</taxon>
        <taxon>Neoptera</taxon>
        <taxon>Endopterygota</taxon>
        <taxon>Lepidoptera</taxon>
        <taxon>Glossata</taxon>
        <taxon>Ditrysia</taxon>
        <taxon>Papilionoidea</taxon>
        <taxon>Nymphalidae</taxon>
        <taxon>Danainae</taxon>
        <taxon>Danaini</taxon>
        <taxon>Danaina</taxon>
        <taxon>Danaus</taxon>
        <taxon>Danaus</taxon>
    </lineage>
</organism>
<dbReference type="eggNOG" id="ENOG502T7U5">
    <property type="taxonomic scope" value="Eukaryota"/>
</dbReference>
<feature type="compositionally biased region" description="Polar residues" evidence="1">
    <location>
        <begin position="109"/>
        <end position="122"/>
    </location>
</feature>
<keyword evidence="3" id="KW-1185">Reference proteome</keyword>
<evidence type="ECO:0000313" key="3">
    <source>
        <dbReference type="Proteomes" id="UP000007151"/>
    </source>
</evidence>